<dbReference type="GO" id="GO:0008933">
    <property type="term" value="F:peptidoglycan lytic transglycosylase activity"/>
    <property type="evidence" value="ECO:0007669"/>
    <property type="project" value="InterPro"/>
</dbReference>
<accession>A0A6S6QT80</accession>
<dbReference type="AlphaFoldDB" id="A0A6S6QT80"/>
<dbReference type="EMBL" id="AP023361">
    <property type="protein sequence ID" value="BCJ90472.1"/>
    <property type="molecule type" value="Genomic_DNA"/>
</dbReference>
<comment type="similarity">
    <text evidence="2">Belongs to the virb1 family.</text>
</comment>
<protein>
    <submittedName>
        <fullName evidence="5">Lytic transglycosylase</fullName>
    </submittedName>
</protein>
<organism evidence="5 6">
    <name type="scientific">Terrihabitans soli</name>
    <dbReference type="NCBI Taxonomy" id="708113"/>
    <lineage>
        <taxon>Bacteria</taxon>
        <taxon>Pseudomonadati</taxon>
        <taxon>Pseudomonadota</taxon>
        <taxon>Alphaproteobacteria</taxon>
        <taxon>Hyphomicrobiales</taxon>
        <taxon>Terrihabitans</taxon>
    </lineage>
</organism>
<dbReference type="Pfam" id="PF01464">
    <property type="entry name" value="SLT"/>
    <property type="match status" value="1"/>
</dbReference>
<dbReference type="InterPro" id="IPR008939">
    <property type="entry name" value="Lytic_TGlycosylase_superhlx_U"/>
</dbReference>
<dbReference type="PANTHER" id="PTHR37423:SF2">
    <property type="entry name" value="MEMBRANE-BOUND LYTIC MUREIN TRANSGLYCOSYLASE C"/>
    <property type="match status" value="1"/>
</dbReference>
<dbReference type="CDD" id="cd13401">
    <property type="entry name" value="Slt70-like"/>
    <property type="match status" value="1"/>
</dbReference>
<dbReference type="GO" id="GO:0016020">
    <property type="term" value="C:membrane"/>
    <property type="evidence" value="ECO:0007669"/>
    <property type="project" value="InterPro"/>
</dbReference>
<keyword evidence="3" id="KW-0732">Signal</keyword>
<dbReference type="Proteomes" id="UP000515317">
    <property type="component" value="Chromosome"/>
</dbReference>
<dbReference type="Gene3D" id="1.10.530.10">
    <property type="match status" value="1"/>
</dbReference>
<sequence>MPAPATTPAGAAHAAFTTQAAPSSINELLGVQKPVEASLPGPLPSAFAPPAPAPTAVPSLLEAPRAPSASISADAPKIKEAIARFDKGQMTEALTIRDTLKDRAAITLFDWLTIRAASRQVGFAMIAGFLNENPDWPARKLIRKRAEEALYLEDLDAGTIRGFIGTEKPESALGKLALARISAKKDAASLVKEVWRQDDLSPDTEKKVLDEFGALLNETDHAARADHFFYHNETAAAQRNAARAGSAYAPIAKARVAVIGKAKNADALLDAVPAKSRNQPGYQYAKIQRLLAQDKDKEAANVMLSVSRDPDVVVDTKEWWERRRWLARDILDLGDAKTAYRIAAGHANVERVDVADAEFHAGWIALRFLNDPQTARQHFMRVVQAGATPITASRGNYWMGRTEEAAGSRNEAQRYFQAAGQYGTTYYGQLARAKLGISAEPIQPLRPSSAAREAFERNSAVRAIRLLYAAGAQDRVIPLIAETAEGLRDAESLALLAELTDKQGDPRSLLIVGKAGVSNGFPLEAASWPLNGVPKFKPVGSSVEPAVVHAIARQESAFHAAAVSKAGARGLLQMLPETAKRTASKVGVPFDKNKLTTDPAFNATLGAAHLGELVDNYDGSYILTFAAYNAGPGRARDWVARYGDPRNPNIDPVDWVERIPFTETRNYVQRVMENVQVYRARMNGGQAPRTIDADLRRGRG</sequence>
<gene>
    <name evidence="5" type="ORF">IZ6_12070</name>
</gene>
<comment type="similarity">
    <text evidence="1">Belongs to the transglycosylase Slt family.</text>
</comment>
<dbReference type="KEGG" id="tso:IZ6_12070"/>
<dbReference type="GO" id="GO:0042597">
    <property type="term" value="C:periplasmic space"/>
    <property type="evidence" value="ECO:0007669"/>
    <property type="project" value="InterPro"/>
</dbReference>
<reference evidence="5 6" key="1">
    <citation type="submission" date="2020-08" db="EMBL/GenBank/DDBJ databases">
        <title>Genome sequence of Rhizobiales bacterium strain IZ6.</title>
        <authorList>
            <person name="Nakai R."/>
            <person name="Naganuma T."/>
        </authorList>
    </citation>
    <scope>NUCLEOTIDE SEQUENCE [LARGE SCALE GENOMIC DNA]</scope>
    <source>
        <strain evidence="5 6">IZ6</strain>
    </source>
</reference>
<evidence type="ECO:0000259" key="4">
    <source>
        <dbReference type="Pfam" id="PF01464"/>
    </source>
</evidence>
<proteinExistence type="inferred from homology"/>
<dbReference type="PANTHER" id="PTHR37423">
    <property type="entry name" value="SOLUBLE LYTIC MUREIN TRANSGLYCOSYLASE-RELATED"/>
    <property type="match status" value="1"/>
</dbReference>
<feature type="domain" description="Transglycosylase SLT" evidence="4">
    <location>
        <begin position="542"/>
        <end position="644"/>
    </location>
</feature>
<evidence type="ECO:0000256" key="3">
    <source>
        <dbReference type="ARBA" id="ARBA00022729"/>
    </source>
</evidence>
<evidence type="ECO:0000256" key="1">
    <source>
        <dbReference type="ARBA" id="ARBA00007734"/>
    </source>
</evidence>
<dbReference type="Gene3D" id="1.25.20.10">
    <property type="entry name" value="Bacterial muramidases"/>
    <property type="match status" value="1"/>
</dbReference>
<evidence type="ECO:0000313" key="6">
    <source>
        <dbReference type="Proteomes" id="UP000515317"/>
    </source>
</evidence>
<dbReference type="GO" id="GO:0000270">
    <property type="term" value="P:peptidoglycan metabolic process"/>
    <property type="evidence" value="ECO:0007669"/>
    <property type="project" value="InterPro"/>
</dbReference>
<name>A0A6S6QT80_9HYPH</name>
<dbReference type="PROSITE" id="PS00922">
    <property type="entry name" value="TRANSGLYCOSYLASE"/>
    <property type="match status" value="1"/>
</dbReference>
<dbReference type="InterPro" id="IPR008258">
    <property type="entry name" value="Transglycosylase_SLT_dom_1"/>
</dbReference>
<keyword evidence="6" id="KW-1185">Reference proteome</keyword>
<dbReference type="InterPro" id="IPR000189">
    <property type="entry name" value="Transglyc_AS"/>
</dbReference>
<dbReference type="SUPFAM" id="SSF48435">
    <property type="entry name" value="Bacterial muramidases"/>
    <property type="match status" value="1"/>
</dbReference>
<dbReference type="InterPro" id="IPR023346">
    <property type="entry name" value="Lysozyme-like_dom_sf"/>
</dbReference>
<dbReference type="GO" id="GO:0004553">
    <property type="term" value="F:hydrolase activity, hydrolyzing O-glycosyl compounds"/>
    <property type="evidence" value="ECO:0007669"/>
    <property type="project" value="InterPro"/>
</dbReference>
<dbReference type="SUPFAM" id="SSF53955">
    <property type="entry name" value="Lysozyme-like"/>
    <property type="match status" value="1"/>
</dbReference>
<evidence type="ECO:0000313" key="5">
    <source>
        <dbReference type="EMBL" id="BCJ90472.1"/>
    </source>
</evidence>
<evidence type="ECO:0000256" key="2">
    <source>
        <dbReference type="ARBA" id="ARBA00009387"/>
    </source>
</evidence>